<sequence length="366" mass="37920">MDALTLVDWITWSFFSVMIAGFVVGIVVGLTGMGGGALMTPALIFLGVGDTATVVTADLTAAAVYKTGGAIVHKREGSPNMQLAKWLILGSVPTALLGPYLVSWFTDSPDHLDKTLKLCIGFALLLAAATYAGRLYLNLLRVRRGTFVGDDDPKIRPLPTFLVGVAGGLLVGITSVGSGSVIMICLLMLYPGLSAVKLVGTDLVQAVPLVLAAAISNIAIHGLDWGITVPLVLGSVPGTILGSKLAPRIRQSFIRRGIVVVLTMSGIALLDKAGWAPLGAGADETNPMLVAYVGIAMVVLVPLVWGVIRRSVGLPMMGAPTVEELDVPEFHPESLRGRGAGAGAAPQRDVGREPGHDGGSDAGNHP</sequence>
<keyword evidence="6" id="KW-1003">Cell membrane</keyword>
<dbReference type="EMBL" id="BMCK01000001">
    <property type="protein sequence ID" value="GGD07089.1"/>
    <property type="molecule type" value="Genomic_DNA"/>
</dbReference>
<keyword evidence="4 6" id="KW-1133">Transmembrane helix</keyword>
<dbReference type="PANTHER" id="PTHR43701:SF2">
    <property type="entry name" value="MEMBRANE TRANSPORTER PROTEIN YJNA-RELATED"/>
    <property type="match status" value="1"/>
</dbReference>
<dbReference type="PANTHER" id="PTHR43701">
    <property type="entry name" value="MEMBRANE TRANSPORTER PROTEIN MJ0441-RELATED"/>
    <property type="match status" value="1"/>
</dbReference>
<feature type="region of interest" description="Disordered" evidence="7">
    <location>
        <begin position="329"/>
        <end position="366"/>
    </location>
</feature>
<reference evidence="9" key="1">
    <citation type="journal article" date="2019" name="Int. J. Syst. Evol. Microbiol.">
        <title>The Global Catalogue of Microorganisms (GCM) 10K type strain sequencing project: providing services to taxonomists for standard genome sequencing and annotation.</title>
        <authorList>
            <consortium name="The Broad Institute Genomics Platform"/>
            <consortium name="The Broad Institute Genome Sequencing Center for Infectious Disease"/>
            <person name="Wu L."/>
            <person name="Ma J."/>
        </authorList>
    </citation>
    <scope>NUCLEOTIDE SEQUENCE [LARGE SCALE GENOMIC DNA]</scope>
    <source>
        <strain evidence="9">CCM 7403</strain>
    </source>
</reference>
<feature type="transmembrane region" description="Helical" evidence="6">
    <location>
        <begin position="118"/>
        <end position="137"/>
    </location>
</feature>
<feature type="transmembrane region" description="Helical" evidence="6">
    <location>
        <begin position="209"/>
        <end position="233"/>
    </location>
</feature>
<evidence type="ECO:0000256" key="4">
    <source>
        <dbReference type="ARBA" id="ARBA00022989"/>
    </source>
</evidence>
<feature type="transmembrane region" description="Helical" evidence="6">
    <location>
        <begin position="253"/>
        <end position="270"/>
    </location>
</feature>
<keyword evidence="5 6" id="KW-0472">Membrane</keyword>
<feature type="transmembrane region" description="Helical" evidence="6">
    <location>
        <begin position="12"/>
        <end position="30"/>
    </location>
</feature>
<evidence type="ECO:0000256" key="5">
    <source>
        <dbReference type="ARBA" id="ARBA00023136"/>
    </source>
</evidence>
<feature type="transmembrane region" description="Helical" evidence="6">
    <location>
        <begin position="158"/>
        <end position="189"/>
    </location>
</feature>
<feature type="compositionally biased region" description="Basic and acidic residues" evidence="7">
    <location>
        <begin position="349"/>
        <end position="359"/>
    </location>
</feature>
<dbReference type="InterPro" id="IPR002781">
    <property type="entry name" value="TM_pro_TauE-like"/>
</dbReference>
<evidence type="ECO:0000256" key="7">
    <source>
        <dbReference type="SAM" id="MobiDB-lite"/>
    </source>
</evidence>
<dbReference type="RefSeq" id="WP_188420658.1">
    <property type="nucleotide sequence ID" value="NZ_BMCK01000001.1"/>
</dbReference>
<evidence type="ECO:0000256" key="1">
    <source>
        <dbReference type="ARBA" id="ARBA00004141"/>
    </source>
</evidence>
<comment type="subcellular location">
    <subcellularLocation>
        <location evidence="6">Cell membrane</location>
        <topology evidence="6">Multi-pass membrane protein</topology>
    </subcellularLocation>
    <subcellularLocation>
        <location evidence="1">Membrane</location>
        <topology evidence="1">Multi-pass membrane protein</topology>
    </subcellularLocation>
</comment>
<dbReference type="Proteomes" id="UP000630594">
    <property type="component" value="Unassembled WGS sequence"/>
</dbReference>
<protein>
    <recommendedName>
        <fullName evidence="6">Probable membrane transporter protein</fullName>
    </recommendedName>
</protein>
<keyword evidence="3 6" id="KW-0812">Transmembrane</keyword>
<organism evidence="8 9">
    <name type="scientific">Nocardioides daphniae</name>
    <dbReference type="NCBI Taxonomy" id="402297"/>
    <lineage>
        <taxon>Bacteria</taxon>
        <taxon>Bacillati</taxon>
        <taxon>Actinomycetota</taxon>
        <taxon>Actinomycetes</taxon>
        <taxon>Propionibacteriales</taxon>
        <taxon>Nocardioidaceae</taxon>
        <taxon>Nocardioides</taxon>
    </lineage>
</organism>
<evidence type="ECO:0000256" key="2">
    <source>
        <dbReference type="ARBA" id="ARBA00009142"/>
    </source>
</evidence>
<keyword evidence="9" id="KW-1185">Reference proteome</keyword>
<feature type="transmembrane region" description="Helical" evidence="6">
    <location>
        <begin position="86"/>
        <end position="106"/>
    </location>
</feature>
<name>A0ABQ1PZ18_9ACTN</name>
<dbReference type="Pfam" id="PF01925">
    <property type="entry name" value="TauE"/>
    <property type="match status" value="1"/>
</dbReference>
<feature type="transmembrane region" description="Helical" evidence="6">
    <location>
        <begin position="290"/>
        <end position="308"/>
    </location>
</feature>
<evidence type="ECO:0000256" key="3">
    <source>
        <dbReference type="ARBA" id="ARBA00022692"/>
    </source>
</evidence>
<evidence type="ECO:0000313" key="9">
    <source>
        <dbReference type="Proteomes" id="UP000630594"/>
    </source>
</evidence>
<proteinExistence type="inferred from homology"/>
<gene>
    <name evidence="8" type="ORF">GCM10007231_02290</name>
</gene>
<dbReference type="InterPro" id="IPR051598">
    <property type="entry name" value="TSUP/Inactive_protease-like"/>
</dbReference>
<comment type="similarity">
    <text evidence="2 6">Belongs to the 4-toluene sulfonate uptake permease (TSUP) (TC 2.A.102) family.</text>
</comment>
<evidence type="ECO:0000313" key="8">
    <source>
        <dbReference type="EMBL" id="GGD07089.1"/>
    </source>
</evidence>
<feature type="transmembrane region" description="Helical" evidence="6">
    <location>
        <begin position="42"/>
        <end position="65"/>
    </location>
</feature>
<accession>A0ABQ1PZ18</accession>
<comment type="caution">
    <text evidence="8">The sequence shown here is derived from an EMBL/GenBank/DDBJ whole genome shotgun (WGS) entry which is preliminary data.</text>
</comment>
<evidence type="ECO:0000256" key="6">
    <source>
        <dbReference type="RuleBase" id="RU363041"/>
    </source>
</evidence>